<protein>
    <submittedName>
        <fullName evidence="1">Uncharacterized protein</fullName>
    </submittedName>
</protein>
<organism evidence="1">
    <name type="scientific">Pithovirus LCPAC001</name>
    <dbReference type="NCBI Taxonomy" id="2506585"/>
    <lineage>
        <taxon>Viruses</taxon>
        <taxon>Pithoviruses</taxon>
    </lineage>
</organism>
<proteinExistence type="predicted"/>
<dbReference type="EMBL" id="MK500431">
    <property type="protein sequence ID" value="QBK89627.1"/>
    <property type="molecule type" value="Genomic_DNA"/>
</dbReference>
<gene>
    <name evidence="1" type="ORF">LCPAC001_01370</name>
</gene>
<name>A0A481Z1N5_9VIRU</name>
<sequence length="184" mass="21108">MCLKEGFPANDITRVDPAGDIVSLENGKALIRKKYCDDIKSTYVCHSDKFEHKDDDYDYYTVEMCGTKDRCGDVSLKFSSCFLDREDCGDVQYELFVTAVDSVKRRCEKRPDIKKFCEGGERVFVKSACKPDGGNPYSLTWCKVPFGCDRTIFTFRRKGLRCEETRHGDEYKHSVCIETVCVYA</sequence>
<accession>A0A481Z1N5</accession>
<reference evidence="1" key="1">
    <citation type="journal article" date="2019" name="MBio">
        <title>Virus Genomes from Deep Sea Sediments Expand the Ocean Megavirome and Support Independent Origins of Viral Gigantism.</title>
        <authorList>
            <person name="Backstrom D."/>
            <person name="Yutin N."/>
            <person name="Jorgensen S.L."/>
            <person name="Dharamshi J."/>
            <person name="Homa F."/>
            <person name="Zaremba-Niedwiedzka K."/>
            <person name="Spang A."/>
            <person name="Wolf Y.I."/>
            <person name="Koonin E.V."/>
            <person name="Ettema T.J."/>
        </authorList>
    </citation>
    <scope>NUCLEOTIDE SEQUENCE</scope>
</reference>
<evidence type="ECO:0000313" key="1">
    <source>
        <dbReference type="EMBL" id="QBK89627.1"/>
    </source>
</evidence>